<accession>A0A060USL3</accession>
<dbReference type="SUPFAM" id="SSF46548">
    <property type="entry name" value="alpha-helical ferredoxin"/>
    <property type="match status" value="1"/>
</dbReference>
<feature type="domain" description="FAD/NAD(P)-binding" evidence="1">
    <location>
        <begin position="135"/>
        <end position="426"/>
    </location>
</feature>
<sequence length="441" mass="46986">MLSTVILSPELLEARFRPLEEVLPASEAPMEAERCYYCHDAPCVTACPTDIDIPGFIRAIAVGQPARAAERILQANPLGGSCARVCPVETLCEQSCVRQGEEGGPVRIGLLQRLSMAQTTPDLFPAARTAMRVQKIAVVGAGPAGLAGAHLLAREGFAVDLFEAQAQAGGLNESGIAAYKMLDAAAQREVAHLLAGDRIQLRCGVALGRDIALGQLRSDYDAVFLALGLQGQHRLQIPGEDLAGVLPAVPFIARMRQGEPVPVGQKVAVIGGGMTAIDIAVQIRLLGAEEVHLCYRRGPEAMGASAREQRLARDQGVFIHHYRRPLRIEGEGGDCVAIWLQPTIAQGERCVDQGQPLRWAVDQVFTAIGQRLNPEVWGEDGASLQLDAHGKIAVDANFRTSLPGVWAGGDCVGRSADLTVHAVADAQRAVLSMLGDLRHEA</sequence>
<reference evidence="3" key="2">
    <citation type="submission" date="2014-07" db="EMBL/GenBank/DDBJ databases">
        <title>Initial genome analysis of the psychrotolerant acidophile Acidithiobacillus ferrivorans CF27: insights into iron and sulfur oxidation pathways and into biofilm formation.</title>
        <authorList>
            <person name="Talla E."/>
            <person name="Hedrich S."/>
            <person name="Mangenot S."/>
            <person name="Ji B."/>
            <person name="Johnson D.B."/>
            <person name="Barbe V."/>
            <person name="Bonnefoy V."/>
        </authorList>
    </citation>
    <scope>NUCLEOTIDE SEQUENCE [LARGE SCALE GENOMIC DNA]</scope>
    <source>
        <strain evidence="3">CF27</strain>
    </source>
</reference>
<name>A0A060USL3_9PROT</name>
<dbReference type="EMBL" id="LT841305">
    <property type="protein sequence ID" value="SMH67230.1"/>
    <property type="molecule type" value="Genomic_DNA"/>
</dbReference>
<dbReference type="InterPro" id="IPR009051">
    <property type="entry name" value="Helical_ferredxn"/>
</dbReference>
<feature type="domain" description="Dihydroprymidine dehydrogenase" evidence="2">
    <location>
        <begin position="16"/>
        <end position="116"/>
    </location>
</feature>
<dbReference type="PANTHER" id="PTHR42783">
    <property type="entry name" value="GLUTAMATE SYNTHASE [NADPH] SMALL CHAIN"/>
    <property type="match status" value="1"/>
</dbReference>
<evidence type="ECO:0000313" key="3">
    <source>
        <dbReference type="EMBL" id="CDQ09524.1"/>
    </source>
</evidence>
<dbReference type="InterPro" id="IPR028261">
    <property type="entry name" value="DPD_II"/>
</dbReference>
<evidence type="ECO:0000313" key="5">
    <source>
        <dbReference type="Proteomes" id="UP000193925"/>
    </source>
</evidence>
<dbReference type="InterPro" id="IPR036188">
    <property type="entry name" value="FAD/NAD-bd_sf"/>
</dbReference>
<evidence type="ECO:0000259" key="2">
    <source>
        <dbReference type="Pfam" id="PF14691"/>
    </source>
</evidence>
<reference evidence="3" key="1">
    <citation type="submission" date="2014-03" db="EMBL/GenBank/DDBJ databases">
        <authorList>
            <person name="Genoscope - CEA"/>
        </authorList>
    </citation>
    <scope>NUCLEOTIDE SEQUENCE [LARGE SCALE GENOMIC DNA]</scope>
    <source>
        <strain evidence="3">CF27</strain>
    </source>
</reference>
<dbReference type="InterPro" id="IPR023753">
    <property type="entry name" value="FAD/NAD-binding_dom"/>
</dbReference>
<evidence type="ECO:0000313" key="4">
    <source>
        <dbReference type="EMBL" id="SMH67230.1"/>
    </source>
</evidence>
<dbReference type="Gene3D" id="1.10.1060.10">
    <property type="entry name" value="Alpha-helical ferredoxin"/>
    <property type="match status" value="1"/>
</dbReference>
<dbReference type="PRINTS" id="PR00469">
    <property type="entry name" value="PNDRDTASEII"/>
</dbReference>
<dbReference type="AlphaFoldDB" id="A0A060USL3"/>
<dbReference type="GO" id="GO:0051536">
    <property type="term" value="F:iron-sulfur cluster binding"/>
    <property type="evidence" value="ECO:0007669"/>
    <property type="project" value="InterPro"/>
</dbReference>
<evidence type="ECO:0000259" key="1">
    <source>
        <dbReference type="Pfam" id="PF07992"/>
    </source>
</evidence>
<organism evidence="3">
    <name type="scientific">Acidithiobacillus ferrivorans</name>
    <dbReference type="NCBI Taxonomy" id="160808"/>
    <lineage>
        <taxon>Bacteria</taxon>
        <taxon>Pseudomonadati</taxon>
        <taxon>Pseudomonadota</taxon>
        <taxon>Acidithiobacillia</taxon>
        <taxon>Acidithiobacillales</taxon>
        <taxon>Acidithiobacillaceae</taxon>
        <taxon>Acidithiobacillus</taxon>
    </lineage>
</organism>
<dbReference type="Proteomes" id="UP000193925">
    <property type="component" value="Chromosome AFERRI"/>
</dbReference>
<keyword evidence="5" id="KW-1185">Reference proteome</keyword>
<dbReference type="SUPFAM" id="SSF51971">
    <property type="entry name" value="Nucleotide-binding domain"/>
    <property type="match status" value="1"/>
</dbReference>
<proteinExistence type="predicted"/>
<dbReference type="PANTHER" id="PTHR42783:SF3">
    <property type="entry name" value="GLUTAMATE SYNTHASE [NADPH] SMALL CHAIN-RELATED"/>
    <property type="match status" value="1"/>
</dbReference>
<dbReference type="Gene3D" id="3.50.50.60">
    <property type="entry name" value="FAD/NAD(P)-binding domain"/>
    <property type="match status" value="2"/>
</dbReference>
<gene>
    <name evidence="3" type="ORF">AFERRI_30170</name>
    <name evidence="4" type="ORF">AFERRI_50431</name>
</gene>
<dbReference type="Pfam" id="PF07992">
    <property type="entry name" value="Pyr_redox_2"/>
    <property type="match status" value="1"/>
</dbReference>
<dbReference type="RefSeq" id="WP_035191852.1">
    <property type="nucleotide sequence ID" value="NZ_CCCS020000023.1"/>
</dbReference>
<dbReference type="GO" id="GO:0016491">
    <property type="term" value="F:oxidoreductase activity"/>
    <property type="evidence" value="ECO:0007669"/>
    <property type="project" value="InterPro"/>
</dbReference>
<dbReference type="PRINTS" id="PR00368">
    <property type="entry name" value="FADPNR"/>
</dbReference>
<protein>
    <submittedName>
        <fullName evidence="4">FAD-dependent pyridine nucleotide-disulphide oxidoreductase</fullName>
    </submittedName>
    <submittedName>
        <fullName evidence="3">Putative glutamate synthase</fullName>
    </submittedName>
</protein>
<dbReference type="EMBL" id="CCCS020000023">
    <property type="protein sequence ID" value="CDQ09524.1"/>
    <property type="molecule type" value="Genomic_DNA"/>
</dbReference>
<reference evidence="4 5" key="3">
    <citation type="submission" date="2017-03" db="EMBL/GenBank/DDBJ databases">
        <authorList>
            <person name="Regsiter A."/>
            <person name="William W."/>
        </authorList>
    </citation>
    <scope>NUCLEOTIDE SEQUENCE [LARGE SCALE GENOMIC DNA]</scope>
    <source>
        <strain evidence="4">PRJEB5721</strain>
    </source>
</reference>
<dbReference type="Pfam" id="PF14691">
    <property type="entry name" value="Fer4_20"/>
    <property type="match status" value="1"/>
</dbReference>